<organism evidence="1">
    <name type="scientific">Klebsiella pneumoniae</name>
    <dbReference type="NCBI Taxonomy" id="573"/>
    <lineage>
        <taxon>Bacteria</taxon>
        <taxon>Pseudomonadati</taxon>
        <taxon>Pseudomonadota</taxon>
        <taxon>Gammaproteobacteria</taxon>
        <taxon>Enterobacterales</taxon>
        <taxon>Enterobacteriaceae</taxon>
        <taxon>Klebsiella/Raoultella group</taxon>
        <taxon>Klebsiella</taxon>
        <taxon>Klebsiella pneumoniae complex</taxon>
    </lineage>
</organism>
<gene>
    <name evidence="1" type="ORF">G5628_04700</name>
</gene>
<dbReference type="EMBL" id="JAAJTI010000001">
    <property type="protein sequence ID" value="NGF20641.1"/>
    <property type="molecule type" value="Genomic_DNA"/>
</dbReference>
<name>A0A6G4M5F7_KLEPN</name>
<comment type="caution">
    <text evidence="1">The sequence shown here is derived from an EMBL/GenBank/DDBJ whole genome shotgun (WGS) entry which is preliminary data.</text>
</comment>
<sequence length="166" mass="19194">MDFFKAACRSGPFTQETFGICDNQDSTPAYVDTDNPQEWVATVENRAQLEVIFTAIDKCVLQDGDQPGRGRCDGMLTTNNLLYLVELKEQRTNWRSDATEQLRSTILFLQQHHNLSAYKHKKAFGCNKRYPAFIEIDQETKRRFFDEYGFRLDLQGTVKLPRGERG</sequence>
<protein>
    <submittedName>
        <fullName evidence="1">Uncharacterized protein</fullName>
    </submittedName>
</protein>
<evidence type="ECO:0000313" key="1">
    <source>
        <dbReference type="EMBL" id="NGF20641.1"/>
    </source>
</evidence>
<reference evidence="1" key="1">
    <citation type="submission" date="2020-02" db="EMBL/GenBank/DDBJ databases">
        <title>WGS of Carbapenem-Resistant Entrobacteriaceae.</title>
        <authorList>
            <person name="Tokajian S."/>
            <person name="El Chaar M."/>
            <person name="El Khoury M."/>
        </authorList>
    </citation>
    <scope>NUCLEOTIDE SEQUENCE</scope>
    <source>
        <strain evidence="1">KPM_14</strain>
    </source>
</reference>
<accession>A0A6G4M5F7</accession>
<dbReference type="AlphaFoldDB" id="A0A6G4M5F7"/>
<proteinExistence type="predicted"/>
<dbReference type="RefSeq" id="WP_021464412.1">
    <property type="nucleotide sequence ID" value="NZ_BIIX01000076.1"/>
</dbReference>